<dbReference type="PATRIC" id="fig|1618986.3.peg.481"/>
<evidence type="ECO:0000313" key="5">
    <source>
        <dbReference type="Proteomes" id="UP000033865"/>
    </source>
</evidence>
<evidence type="ECO:0000313" key="4">
    <source>
        <dbReference type="EMBL" id="KKW35280.1"/>
    </source>
</evidence>
<dbReference type="InterPro" id="IPR036388">
    <property type="entry name" value="WH-like_DNA-bd_sf"/>
</dbReference>
<organism evidence="4 5">
    <name type="scientific">Candidatus Uhrbacteria bacterium GW2011_GWC2_53_7</name>
    <dbReference type="NCBI Taxonomy" id="1618986"/>
    <lineage>
        <taxon>Bacteria</taxon>
        <taxon>Candidatus Uhriibacteriota</taxon>
    </lineage>
</organism>
<name>A0A0G1XWI8_9BACT</name>
<dbReference type="NCBIfam" id="TIGR00732">
    <property type="entry name" value="dprA"/>
    <property type="match status" value="1"/>
</dbReference>
<dbReference type="PANTHER" id="PTHR43022">
    <property type="entry name" value="PROTEIN SMF"/>
    <property type="match status" value="1"/>
</dbReference>
<dbReference type="Pfam" id="PF17782">
    <property type="entry name" value="WHD_DprA"/>
    <property type="match status" value="1"/>
</dbReference>
<dbReference type="InterPro" id="IPR057666">
    <property type="entry name" value="DrpA_SLOG"/>
</dbReference>
<dbReference type="Proteomes" id="UP000033865">
    <property type="component" value="Unassembled WGS sequence"/>
</dbReference>
<protein>
    <submittedName>
        <fullName evidence="4">Protecting protein DprA protein</fullName>
    </submittedName>
</protein>
<dbReference type="InterPro" id="IPR041614">
    <property type="entry name" value="DprA_WH"/>
</dbReference>
<dbReference type="Gene3D" id="1.10.10.10">
    <property type="entry name" value="Winged helix-like DNA-binding domain superfamily/Winged helix DNA-binding domain"/>
    <property type="match status" value="1"/>
</dbReference>
<feature type="domain" description="Smf/DprA SLOG" evidence="2">
    <location>
        <begin position="83"/>
        <end position="292"/>
    </location>
</feature>
<sequence>MTDLTDLPYLLAFTRFHKFGAVHLGRIRDNFPSFAEAWRAPRDDLLRAGVHPNLASEFVAVRPTISPDAEAQRVAEHGLEAVPFGDERYPVLLSEIHDPPAVLFVRGSLPKPHETLLSIVGSRDMSPYGERALEELVPELIRAGVGIVSGLAIGVDGRAHHLAVEKAGHTWGVLPGGCDWDSLSPSRHRHLAGRMVMGGGGIMSEFPIGTPSLKNHFPVRNRIISGMARATLVVEAAEKSGSLITARSALDQNREVLAVPGPITSPLSLGPNRLIRQGAHAVTCAKDILEVLNVEPPEDDTIRKPLEPQNATEATLLAHLTREPKHVDDLARESSLPTPLVLSTLTALELRDGVVEVGGNRYRRK</sequence>
<comment type="caution">
    <text evidence="4">The sequence shown here is derived from an EMBL/GenBank/DDBJ whole genome shotgun (WGS) entry which is preliminary data.</text>
</comment>
<dbReference type="SUPFAM" id="SSF102405">
    <property type="entry name" value="MCP/YpsA-like"/>
    <property type="match status" value="1"/>
</dbReference>
<dbReference type="InterPro" id="IPR003488">
    <property type="entry name" value="DprA"/>
</dbReference>
<comment type="similarity">
    <text evidence="1">Belongs to the DprA/Smf family.</text>
</comment>
<evidence type="ECO:0000256" key="1">
    <source>
        <dbReference type="ARBA" id="ARBA00006525"/>
    </source>
</evidence>
<reference evidence="4 5" key="1">
    <citation type="journal article" date="2015" name="Nature">
        <title>rRNA introns, odd ribosomes, and small enigmatic genomes across a large radiation of phyla.</title>
        <authorList>
            <person name="Brown C.T."/>
            <person name="Hug L.A."/>
            <person name="Thomas B.C."/>
            <person name="Sharon I."/>
            <person name="Castelle C.J."/>
            <person name="Singh A."/>
            <person name="Wilkins M.J."/>
            <person name="Williams K.H."/>
            <person name="Banfield J.F."/>
        </authorList>
    </citation>
    <scope>NUCLEOTIDE SEQUENCE [LARGE SCALE GENOMIC DNA]</scope>
</reference>
<proteinExistence type="inferred from homology"/>
<gene>
    <name evidence="4" type="ORF">UY82_C0043G0014</name>
</gene>
<dbReference type="EMBL" id="LCRN01000043">
    <property type="protein sequence ID" value="KKW35280.1"/>
    <property type="molecule type" value="Genomic_DNA"/>
</dbReference>
<dbReference type="Gene3D" id="3.40.50.450">
    <property type="match status" value="1"/>
</dbReference>
<accession>A0A0G1XWI8</accession>
<dbReference type="AlphaFoldDB" id="A0A0G1XWI8"/>
<dbReference type="GO" id="GO:0009294">
    <property type="term" value="P:DNA-mediated transformation"/>
    <property type="evidence" value="ECO:0007669"/>
    <property type="project" value="InterPro"/>
</dbReference>
<feature type="domain" description="DprA winged helix" evidence="3">
    <location>
        <begin position="305"/>
        <end position="360"/>
    </location>
</feature>
<dbReference type="Pfam" id="PF02481">
    <property type="entry name" value="DNA_processg_A"/>
    <property type="match status" value="1"/>
</dbReference>
<dbReference type="PANTHER" id="PTHR43022:SF1">
    <property type="entry name" value="PROTEIN SMF"/>
    <property type="match status" value="1"/>
</dbReference>
<evidence type="ECO:0000259" key="3">
    <source>
        <dbReference type="Pfam" id="PF17782"/>
    </source>
</evidence>
<evidence type="ECO:0000259" key="2">
    <source>
        <dbReference type="Pfam" id="PF02481"/>
    </source>
</evidence>